<comment type="caution">
    <text evidence="3">The sequence shown here is derived from an EMBL/GenBank/DDBJ whole genome shotgun (WGS) entry which is preliminary data.</text>
</comment>
<protein>
    <submittedName>
        <fullName evidence="3">Uncharacterized protein</fullName>
    </submittedName>
</protein>
<evidence type="ECO:0000313" key="3">
    <source>
        <dbReference type="EMBL" id="GJJ71269.1"/>
    </source>
</evidence>
<feature type="compositionally biased region" description="Polar residues" evidence="1">
    <location>
        <begin position="1"/>
        <end position="10"/>
    </location>
</feature>
<organism evidence="3 4">
    <name type="scientific">Entomortierella parvispora</name>
    <dbReference type="NCBI Taxonomy" id="205924"/>
    <lineage>
        <taxon>Eukaryota</taxon>
        <taxon>Fungi</taxon>
        <taxon>Fungi incertae sedis</taxon>
        <taxon>Mucoromycota</taxon>
        <taxon>Mortierellomycotina</taxon>
        <taxon>Mortierellomycetes</taxon>
        <taxon>Mortierellales</taxon>
        <taxon>Mortierellaceae</taxon>
        <taxon>Entomortierella</taxon>
    </lineage>
</organism>
<dbReference type="AlphaFoldDB" id="A0A9P3H733"/>
<keyword evidence="2" id="KW-0472">Membrane</keyword>
<evidence type="ECO:0000256" key="1">
    <source>
        <dbReference type="SAM" id="MobiDB-lite"/>
    </source>
</evidence>
<name>A0A9P3H733_9FUNG</name>
<dbReference type="EMBL" id="BQFW01000005">
    <property type="protein sequence ID" value="GJJ71269.1"/>
    <property type="molecule type" value="Genomic_DNA"/>
</dbReference>
<keyword evidence="2" id="KW-1133">Transmembrane helix</keyword>
<reference evidence="3" key="2">
    <citation type="journal article" date="2022" name="Microbiol. Resour. Announc.">
        <title>Whole-Genome Sequence of Entomortierella parvispora E1425, a Mucoromycotan Fungus Associated with Burkholderiaceae-Related Endosymbiotic Bacteria.</title>
        <authorList>
            <person name="Herlambang A."/>
            <person name="Guo Y."/>
            <person name="Takashima Y."/>
            <person name="Narisawa K."/>
            <person name="Ohta H."/>
            <person name="Nishizawa T."/>
        </authorList>
    </citation>
    <scope>NUCLEOTIDE SEQUENCE</scope>
    <source>
        <strain evidence="3">E1425</strain>
    </source>
</reference>
<feature type="transmembrane region" description="Helical" evidence="2">
    <location>
        <begin position="40"/>
        <end position="62"/>
    </location>
</feature>
<accession>A0A9P3H733</accession>
<feature type="region of interest" description="Disordered" evidence="1">
    <location>
        <begin position="1"/>
        <end position="22"/>
    </location>
</feature>
<keyword evidence="2" id="KW-0812">Transmembrane</keyword>
<feature type="compositionally biased region" description="Basic and acidic residues" evidence="1">
    <location>
        <begin position="12"/>
        <end position="22"/>
    </location>
</feature>
<evidence type="ECO:0000256" key="2">
    <source>
        <dbReference type="SAM" id="Phobius"/>
    </source>
</evidence>
<keyword evidence="4" id="KW-1185">Reference proteome</keyword>
<gene>
    <name evidence="3" type="ORF">EMPS_03619</name>
</gene>
<reference evidence="3" key="1">
    <citation type="submission" date="2021-11" db="EMBL/GenBank/DDBJ databases">
        <authorList>
            <person name="Herlambang A."/>
            <person name="Guo Y."/>
            <person name="Takashima Y."/>
            <person name="Nishizawa T."/>
        </authorList>
    </citation>
    <scope>NUCLEOTIDE SEQUENCE</scope>
    <source>
        <strain evidence="3">E1425</strain>
    </source>
</reference>
<proteinExistence type="predicted"/>
<evidence type="ECO:0000313" key="4">
    <source>
        <dbReference type="Proteomes" id="UP000827284"/>
    </source>
</evidence>
<sequence>MTRASKSYRSGTPKEPKETRIEKQKRLANYKVAKDQAKKFVIPGIIAVLVCVFLLFGTMYGFRGTKTGSRRQRVSDLMYKNAADMQLQKQDPNSRPMSDIFRDLDDDDLAVEKATEKITVDEI</sequence>
<dbReference type="Proteomes" id="UP000827284">
    <property type="component" value="Unassembled WGS sequence"/>
</dbReference>
<dbReference type="OrthoDB" id="2394339at2759"/>